<proteinExistence type="predicted"/>
<name>A0AAU8DP35_9ACTN</name>
<dbReference type="GO" id="GO:0008168">
    <property type="term" value="F:methyltransferase activity"/>
    <property type="evidence" value="ECO:0007669"/>
    <property type="project" value="UniProtKB-KW"/>
</dbReference>
<organism evidence="3">
    <name type="scientific">Nakamurella sp. A5-74</name>
    <dbReference type="NCBI Taxonomy" id="3158264"/>
    <lineage>
        <taxon>Bacteria</taxon>
        <taxon>Bacillati</taxon>
        <taxon>Actinomycetota</taxon>
        <taxon>Actinomycetes</taxon>
        <taxon>Nakamurellales</taxon>
        <taxon>Nakamurellaceae</taxon>
        <taxon>Nakamurella</taxon>
    </lineage>
</organism>
<protein>
    <submittedName>
        <fullName evidence="3">FkbM family methyltransferase</fullName>
    </submittedName>
</protein>
<accession>A0AAU8DP35</accession>
<dbReference type="SUPFAM" id="SSF53335">
    <property type="entry name" value="S-adenosyl-L-methionine-dependent methyltransferases"/>
    <property type="match status" value="1"/>
</dbReference>
<dbReference type="Gene3D" id="3.40.50.150">
    <property type="entry name" value="Vaccinia Virus protein VP39"/>
    <property type="match status" value="1"/>
</dbReference>
<feature type="domain" description="Methyltransferase FkbM" evidence="2">
    <location>
        <begin position="32"/>
        <end position="197"/>
    </location>
</feature>
<dbReference type="Pfam" id="PF05050">
    <property type="entry name" value="Methyltransf_21"/>
    <property type="match status" value="1"/>
</dbReference>
<keyword evidence="3" id="KW-0489">Methyltransferase</keyword>
<dbReference type="InterPro" id="IPR029063">
    <property type="entry name" value="SAM-dependent_MTases_sf"/>
</dbReference>
<dbReference type="InterPro" id="IPR006342">
    <property type="entry name" value="FkbM_mtfrase"/>
</dbReference>
<keyword evidence="3" id="KW-0808">Transferase</keyword>
<evidence type="ECO:0000313" key="3">
    <source>
        <dbReference type="EMBL" id="XCG62647.1"/>
    </source>
</evidence>
<evidence type="ECO:0000259" key="2">
    <source>
        <dbReference type="Pfam" id="PF05050"/>
    </source>
</evidence>
<dbReference type="GO" id="GO:0032259">
    <property type="term" value="P:methylation"/>
    <property type="evidence" value="ECO:0007669"/>
    <property type="project" value="UniProtKB-KW"/>
</dbReference>
<sequence>MQQEPFVSYAQNREDVVLYRALSHITQGRYLDVGANDPTVDSVTKAFHDRGWRGMSIDPIESYAQAHRDSRDGDIVVQAAVTDADVEEIELHMVPDTGLSSLRSDVADAYLASGAREVRNIIVPARRLTRLLDEAGWDGLPIHFMNLDVEGAELNVLNSLDLSRYRPWVMVIESLAPHTAEPAWDHWESTLTSQGYTFALFDGLSRFYVADEHLELLDALSVPANIMDNSIPLALHNALQVPDQRHELAQIYARNDALQEQLRQTADAQRDEQAWLKEQVDTGSRQLAEVRQALTHLEKINADLTAHRDDLLHERTAMQQEHTAMQQEHTAMQQEQTTMQQEHTAMQQEHTAMQQEQTTMQQEREELRARVERLQEQLEEAEASALTWRTKAVSTWADFSAYRETSVPELDAARASEAAARQEIVDIKNSTSWRVTKALRAVGGRLPH</sequence>
<dbReference type="AlphaFoldDB" id="A0AAU8DP35"/>
<dbReference type="Gene3D" id="1.10.287.1490">
    <property type="match status" value="1"/>
</dbReference>
<feature type="coiled-coil region" evidence="1">
    <location>
        <begin position="308"/>
        <end position="391"/>
    </location>
</feature>
<evidence type="ECO:0000256" key="1">
    <source>
        <dbReference type="SAM" id="Coils"/>
    </source>
</evidence>
<gene>
    <name evidence="3" type="ORF">ABLG96_15605</name>
</gene>
<dbReference type="EMBL" id="CP159218">
    <property type="protein sequence ID" value="XCG62647.1"/>
    <property type="molecule type" value="Genomic_DNA"/>
</dbReference>
<keyword evidence="1" id="KW-0175">Coiled coil</keyword>
<dbReference type="NCBIfam" id="TIGR01444">
    <property type="entry name" value="fkbM_fam"/>
    <property type="match status" value="1"/>
</dbReference>
<reference evidence="3" key="1">
    <citation type="submission" date="2024-05" db="EMBL/GenBank/DDBJ databases">
        <authorList>
            <person name="Cai S.Y."/>
            <person name="Jin L.M."/>
            <person name="Li H.R."/>
        </authorList>
    </citation>
    <scope>NUCLEOTIDE SEQUENCE</scope>
    <source>
        <strain evidence="3">A5-74</strain>
    </source>
</reference>
<dbReference type="RefSeq" id="WP_353648262.1">
    <property type="nucleotide sequence ID" value="NZ_CP159218.1"/>
</dbReference>